<dbReference type="Proteomes" id="UP000295748">
    <property type="component" value="Chromosome"/>
</dbReference>
<gene>
    <name evidence="1" type="ORF">E4K62_01400</name>
</gene>
<organism evidence="1 2">
    <name type="scientific">Microbacterium wangchenii</name>
    <dbReference type="NCBI Taxonomy" id="2541726"/>
    <lineage>
        <taxon>Bacteria</taxon>
        <taxon>Bacillati</taxon>
        <taxon>Actinomycetota</taxon>
        <taxon>Actinomycetes</taxon>
        <taxon>Micrococcales</taxon>
        <taxon>Microbacteriaceae</taxon>
        <taxon>Microbacterium</taxon>
    </lineage>
</organism>
<accession>A0ABX5SRH2</accession>
<sequence length="76" mass="8671">MVMTNGYGPQLQPGEYLTPEQVAAILPGLTLNSLAVRRHRHQEPTFCRLGRTILYPREGIEKWVESSTVEARRHGR</sequence>
<proteinExistence type="predicted"/>
<evidence type="ECO:0000313" key="2">
    <source>
        <dbReference type="Proteomes" id="UP000295748"/>
    </source>
</evidence>
<keyword evidence="2" id="KW-1185">Reference proteome</keyword>
<keyword evidence="1" id="KW-0238">DNA-binding</keyword>
<dbReference type="RefSeq" id="WP_135062868.1">
    <property type="nucleotide sequence ID" value="NZ_CP038266.1"/>
</dbReference>
<reference evidence="1 2" key="1">
    <citation type="submission" date="2019-03" db="EMBL/GenBank/DDBJ databases">
        <authorList>
            <person name="Dong K."/>
        </authorList>
    </citation>
    <scope>NUCLEOTIDE SEQUENCE [LARGE SCALE GENOMIC DNA]</scope>
    <source>
        <strain evidence="2">dk512</strain>
    </source>
</reference>
<dbReference type="GO" id="GO:0003677">
    <property type="term" value="F:DNA binding"/>
    <property type="evidence" value="ECO:0007669"/>
    <property type="project" value="UniProtKB-KW"/>
</dbReference>
<protein>
    <submittedName>
        <fullName evidence="1">DNA-binding protein</fullName>
    </submittedName>
</protein>
<evidence type="ECO:0000313" key="1">
    <source>
        <dbReference type="EMBL" id="QBR87470.1"/>
    </source>
</evidence>
<name>A0ABX5SRH2_9MICO</name>
<dbReference type="EMBL" id="CP038266">
    <property type="protein sequence ID" value="QBR87470.1"/>
    <property type="molecule type" value="Genomic_DNA"/>
</dbReference>